<evidence type="ECO:0000256" key="3">
    <source>
        <dbReference type="ARBA" id="ARBA00005058"/>
    </source>
</evidence>
<evidence type="ECO:0000313" key="15">
    <source>
        <dbReference type="Proteomes" id="UP000186817"/>
    </source>
</evidence>
<dbReference type="Gene3D" id="1.10.3460.10">
    <property type="entry name" value="Chlorophyll a/b binding protein domain"/>
    <property type="match status" value="2"/>
</dbReference>
<protein>
    <recommendedName>
        <fullName evidence="5">adenosine deaminase</fullName>
        <ecNumber evidence="5">3.5.4.4</ecNumber>
    </recommendedName>
</protein>
<evidence type="ECO:0000256" key="8">
    <source>
        <dbReference type="ARBA" id="ARBA00022723"/>
    </source>
</evidence>
<feature type="region of interest" description="Disordered" evidence="12">
    <location>
        <begin position="1565"/>
        <end position="1652"/>
    </location>
</feature>
<keyword evidence="8" id="KW-0479">Metal-binding</keyword>
<feature type="compositionally biased region" description="Acidic residues" evidence="12">
    <location>
        <begin position="1615"/>
        <end position="1639"/>
    </location>
</feature>
<evidence type="ECO:0000256" key="12">
    <source>
        <dbReference type="SAM" id="MobiDB-lite"/>
    </source>
</evidence>
<dbReference type="UniPathway" id="UPA00606"/>
<dbReference type="GO" id="GO:0043103">
    <property type="term" value="P:hypoxanthine salvage"/>
    <property type="evidence" value="ECO:0007669"/>
    <property type="project" value="TreeGrafter"/>
</dbReference>
<keyword evidence="11" id="KW-0862">Zinc</keyword>
<evidence type="ECO:0000256" key="4">
    <source>
        <dbReference type="ARBA" id="ARBA00006676"/>
    </source>
</evidence>
<dbReference type="GO" id="GO:0005829">
    <property type="term" value="C:cytosol"/>
    <property type="evidence" value="ECO:0007669"/>
    <property type="project" value="TreeGrafter"/>
</dbReference>
<accession>A0A1Q9EQB0</accession>
<dbReference type="SUPFAM" id="SSF103511">
    <property type="entry name" value="Chlorophyll a-b binding protein"/>
    <property type="match status" value="1"/>
</dbReference>
<keyword evidence="15" id="KW-1185">Reference proteome</keyword>
<dbReference type="EMBL" id="LSRX01000094">
    <property type="protein sequence ID" value="OLQ09568.1"/>
    <property type="molecule type" value="Genomic_DNA"/>
</dbReference>
<dbReference type="InterPro" id="IPR001365">
    <property type="entry name" value="A_deaminase_dom"/>
</dbReference>
<proteinExistence type="inferred from homology"/>
<organism evidence="14 15">
    <name type="scientific">Symbiodinium microadriaticum</name>
    <name type="common">Dinoflagellate</name>
    <name type="synonym">Zooxanthella microadriatica</name>
    <dbReference type="NCBI Taxonomy" id="2951"/>
    <lineage>
        <taxon>Eukaryota</taxon>
        <taxon>Sar</taxon>
        <taxon>Alveolata</taxon>
        <taxon>Dinophyceae</taxon>
        <taxon>Suessiales</taxon>
        <taxon>Symbiodiniaceae</taxon>
        <taxon>Symbiodinium</taxon>
    </lineage>
</organism>
<keyword evidence="7" id="KW-0934">Plastid</keyword>
<comment type="similarity">
    <text evidence="4">Belongs to the metallo-dependent hydrolases superfamily. Adenosine and AMP deaminases family.</text>
</comment>
<dbReference type="Gene3D" id="3.20.20.140">
    <property type="entry name" value="Metal-dependent hydrolases"/>
    <property type="match status" value="1"/>
</dbReference>
<dbReference type="GO" id="GO:0046103">
    <property type="term" value="P:inosine biosynthetic process"/>
    <property type="evidence" value="ECO:0007669"/>
    <property type="project" value="TreeGrafter"/>
</dbReference>
<dbReference type="PANTHER" id="PTHR11409">
    <property type="entry name" value="ADENOSINE DEAMINASE"/>
    <property type="match status" value="1"/>
</dbReference>
<evidence type="ECO:0000256" key="6">
    <source>
        <dbReference type="ARBA" id="ARBA00022528"/>
    </source>
</evidence>
<dbReference type="GO" id="GO:0009507">
    <property type="term" value="C:chloroplast"/>
    <property type="evidence" value="ECO:0007669"/>
    <property type="project" value="UniProtKB-SubCell"/>
</dbReference>
<name>A0A1Q9EQB0_SYMMI</name>
<dbReference type="Pfam" id="PF00504">
    <property type="entry name" value="Chloroa_b-bind"/>
    <property type="match status" value="1"/>
</dbReference>
<evidence type="ECO:0000256" key="5">
    <source>
        <dbReference type="ARBA" id="ARBA00012784"/>
    </source>
</evidence>
<reference evidence="14 15" key="1">
    <citation type="submission" date="2016-02" db="EMBL/GenBank/DDBJ databases">
        <title>Genome analysis of coral dinoflagellate symbionts highlights evolutionary adaptations to a symbiotic lifestyle.</title>
        <authorList>
            <person name="Aranda M."/>
            <person name="Li Y."/>
            <person name="Liew Y.J."/>
            <person name="Baumgarten S."/>
            <person name="Simakov O."/>
            <person name="Wilson M."/>
            <person name="Piel J."/>
            <person name="Ashoor H."/>
            <person name="Bougouffa S."/>
            <person name="Bajic V.B."/>
            <person name="Ryu T."/>
            <person name="Ravasi T."/>
            <person name="Bayer T."/>
            <person name="Micklem G."/>
            <person name="Kim H."/>
            <person name="Bhak J."/>
            <person name="Lajeunesse T.C."/>
            <person name="Voolstra C.R."/>
        </authorList>
    </citation>
    <scope>NUCLEOTIDE SEQUENCE [LARGE SCALE GENOMIC DNA]</scope>
    <source>
        <strain evidence="14 15">CCMP2467</strain>
    </source>
</reference>
<keyword evidence="9" id="KW-0660">Purine salvage</keyword>
<comment type="pathway">
    <text evidence="3">Purine metabolism; purine nucleoside salvage.</text>
</comment>
<dbReference type="PANTHER" id="PTHR11409:SF43">
    <property type="entry name" value="ADENOSINE DEAMINASE"/>
    <property type="match status" value="1"/>
</dbReference>
<gene>
    <name evidence="14" type="primary">ada</name>
    <name evidence="14" type="ORF">AK812_SmicGene6777</name>
</gene>
<dbReference type="Pfam" id="PF00962">
    <property type="entry name" value="A_deaminase"/>
    <property type="match status" value="1"/>
</dbReference>
<comment type="subcellular location">
    <subcellularLocation>
        <location evidence="2">Plastid</location>
        <location evidence="2">Chloroplast</location>
    </subcellularLocation>
</comment>
<evidence type="ECO:0000256" key="7">
    <source>
        <dbReference type="ARBA" id="ARBA00022640"/>
    </source>
</evidence>
<dbReference type="InterPro" id="IPR006330">
    <property type="entry name" value="Ado/ade_deaminase"/>
</dbReference>
<evidence type="ECO:0000313" key="14">
    <source>
        <dbReference type="EMBL" id="OLQ09568.1"/>
    </source>
</evidence>
<evidence type="ECO:0000256" key="10">
    <source>
        <dbReference type="ARBA" id="ARBA00022801"/>
    </source>
</evidence>
<dbReference type="GO" id="GO:0006166">
    <property type="term" value="P:purine ribonucleoside salvage"/>
    <property type="evidence" value="ECO:0007669"/>
    <property type="project" value="UniProtKB-KW"/>
</dbReference>
<feature type="compositionally biased region" description="Basic and acidic residues" evidence="12">
    <location>
        <begin position="1601"/>
        <end position="1614"/>
    </location>
</feature>
<evidence type="ECO:0000256" key="11">
    <source>
        <dbReference type="ARBA" id="ARBA00022833"/>
    </source>
</evidence>
<evidence type="ECO:0000256" key="2">
    <source>
        <dbReference type="ARBA" id="ARBA00004229"/>
    </source>
</evidence>
<comment type="caution">
    <text evidence="14">The sequence shown here is derived from an EMBL/GenBank/DDBJ whole genome shotgun (WGS) entry which is preliminary data.</text>
</comment>
<comment type="cofactor">
    <cofactor evidence="1">
        <name>Zn(2+)</name>
        <dbReference type="ChEBI" id="CHEBI:29105"/>
    </cofactor>
</comment>
<dbReference type="GO" id="GO:0004000">
    <property type="term" value="F:adenosine deaminase activity"/>
    <property type="evidence" value="ECO:0007669"/>
    <property type="project" value="UniProtKB-ARBA"/>
</dbReference>
<feature type="domain" description="Adenosine deaminase" evidence="13">
    <location>
        <begin position="122"/>
        <end position="377"/>
    </location>
</feature>
<dbReference type="Proteomes" id="UP000186817">
    <property type="component" value="Unassembled WGS sequence"/>
</dbReference>
<evidence type="ECO:0000256" key="1">
    <source>
        <dbReference type="ARBA" id="ARBA00001947"/>
    </source>
</evidence>
<dbReference type="GO" id="GO:0006154">
    <property type="term" value="P:adenosine catabolic process"/>
    <property type="evidence" value="ECO:0007669"/>
    <property type="project" value="TreeGrafter"/>
</dbReference>
<keyword evidence="10" id="KW-0378">Hydrolase</keyword>
<evidence type="ECO:0000259" key="13">
    <source>
        <dbReference type="Pfam" id="PF00962"/>
    </source>
</evidence>
<evidence type="ECO:0000256" key="9">
    <source>
        <dbReference type="ARBA" id="ARBA00022726"/>
    </source>
</evidence>
<dbReference type="SUPFAM" id="SSF51556">
    <property type="entry name" value="Metallo-dependent hydrolases"/>
    <property type="match status" value="1"/>
</dbReference>
<dbReference type="InterPro" id="IPR032466">
    <property type="entry name" value="Metal_Hydrolase"/>
</dbReference>
<dbReference type="GO" id="GO:0060169">
    <property type="term" value="P:negative regulation of adenosine receptor signaling pathway"/>
    <property type="evidence" value="ECO:0007669"/>
    <property type="project" value="TreeGrafter"/>
</dbReference>
<dbReference type="GO" id="GO:0009897">
    <property type="term" value="C:external side of plasma membrane"/>
    <property type="evidence" value="ECO:0007669"/>
    <property type="project" value="TreeGrafter"/>
</dbReference>
<keyword evidence="6" id="KW-0150">Chloroplast</keyword>
<sequence length="1652" mass="182070">MSGPRALFNILEGLRGKAPHEERLYDMHHVRIPVTTAAFALTLVVALKSPHVADLIGTLSAYFSSPLMFAFPAIMHWKILGRQDMGFMGTALHGSVKMGPLHAMAAEVDSEELLARWVRALPKVELHIHLDGSFDAPLLWEAAQRNREALPEEVQSAVTGKPMPVRSEIDNCKNLEDFRRLIVCKGKGSLQAMLDCFSRFLPAVRGDLKTLEEIGVRFVAAQAAQGIAYTEVRYSPHLLTGGDIFGPGQVVDPEPAFAAVTRGLRKGCKAHGVVVNQIICCISFQPAWSMQCVEMAAKHRKDFPCAVVGVDVAAGEVGDDPKGHEDAFALAKELGLKIKVHAGEVGGPENVRHAVFDFGAHRVGHGYAMTRDAPGLAEIVREGFQFAWKAEESDFEGQGNSCRTCTKLAGLSESMAISWGIFPPQPFPGYSMYFTCSPLTSVPWGEPGGLVEEAMGSDCGLDMAEDGGADGLSTSDQKACREQYNATFKRATWLGVPPAFLQQMAVCGRFLGLTGVVAIVQLEAHPEKRFLEQAMAQPKRCVALAAGAAAAALFAAPAFTAPVVAESASTSLRGPSRASAQGASTKVTGTTVAAAGVLAMGAVASRGRQQKVARAGVLTKDDQGRFRFDAPEVPIVPEEQPGVTMPLGFFDPLGFSKSGLMTFPGDSTGFKHLRTAEIKHGRFAMMDVPTGLAALNTSKGAEGFALLFFLIAGHEAVTWKPQKGEPGSFGDPFAWKQFTPEMRTKELNNGRMAMFAIIGQIVAELQTGKGPVEQFAFEPRIDRKRSFDGIQITTTRCTVCAAFSKVRSLWRKIKAAVRKVVEKLQAIKLYLFGYSFAPFSVRQEMQRRFDAYLPEESQQNSSLLEVKQSETAEEVDHIKMVEDALWKQLAQKPQAEAEHHLSLLQTKIAEAEKSEEALLAHARRTVELETVRQQQEFQRKLPGMKHNLDCREVLEASAKKAVVSLSLIVSFPNVAAAIVHAVSLNVVGALHSLIPSVSITASGNRGIIDSSMDRCLEALREAREPYLDKCTHEAPLMACTARTYQRLMQGALSQQWWPLMHNSAGTYGSIDLGYSYDSLMSSLKCAGKGSCLEKGLADMEKEEKEEWKTIGENSSAAEADRFAQLQCSFAGNRVDTEDTANNKLPVFTDKIWAAALKAHGNAVEELPSISRPCPSFLPFVVAFCASDLRCTEEAESAGVGFFGPGQMSMAQREVAKYMQPFENSTKESVKAPIFTEREKLPRDRRELDDIWRMLVSSNIDMAEEEDAFEWNFLWRTANVTAELGLMQTWPRIFSALNGSSSESVDWIQTRLYWERVLFLALRRLRAREAKSGPAHVKEDRSLADVALNLQSIFETKLCSPGALGGLKEKHLRRLGVRDEVALVVHSLDTDNVVKALWKNWMVLHIKLRPGQSKRRLVLLQHLLKKHSCRCMCYDACGKLEASASASCQALWPHDDEKFKYWRPILRVKEVVLDRVYRPRAAVLKDADIQVITRPALGGCGTRLEIRPHRSFGRALVGFPARCNTPDLFRESKSMDLKITLWSNNERDDEPLEWNDFVEANRPDAMWGNTQADDFDRSLFKPPEPTEGGRPAAEEDLSWIDKIADEYLDDAHGSPEPDDLDPEDSGDFDADDYADLDTEFLDSLLPESPVKSQ</sequence>
<dbReference type="EC" id="3.5.4.4" evidence="5"/>
<dbReference type="GO" id="GO:0046872">
    <property type="term" value="F:metal ion binding"/>
    <property type="evidence" value="ECO:0007669"/>
    <property type="project" value="UniProtKB-KW"/>
</dbReference>
<dbReference type="OrthoDB" id="407758at2759"/>
<dbReference type="InterPro" id="IPR022796">
    <property type="entry name" value="Chloroa_b-bind"/>
</dbReference>